<evidence type="ECO:0000259" key="1">
    <source>
        <dbReference type="Pfam" id="PF00535"/>
    </source>
</evidence>
<evidence type="ECO:0000313" key="3">
    <source>
        <dbReference type="Proteomes" id="UP001204798"/>
    </source>
</evidence>
<dbReference type="PANTHER" id="PTHR43179:SF7">
    <property type="entry name" value="RHAMNOSYLTRANSFERASE WBBL"/>
    <property type="match status" value="1"/>
</dbReference>
<feature type="domain" description="Glycosyltransferase 2-like" evidence="1">
    <location>
        <begin position="7"/>
        <end position="136"/>
    </location>
</feature>
<dbReference type="PANTHER" id="PTHR43179">
    <property type="entry name" value="RHAMNOSYLTRANSFERASE WBBL"/>
    <property type="match status" value="1"/>
</dbReference>
<name>A0ABT2EIF7_9BACT</name>
<dbReference type="Proteomes" id="UP001204798">
    <property type="component" value="Unassembled WGS sequence"/>
</dbReference>
<reference evidence="2 3" key="1">
    <citation type="submission" date="2022-08" db="EMBL/GenBank/DDBJ databases">
        <title>Bacterial and archaeal communities from various locations to study Microbial Dark Matter (Phase II).</title>
        <authorList>
            <person name="Stepanauskas R."/>
        </authorList>
    </citation>
    <scope>NUCLEOTIDE SEQUENCE [LARGE SCALE GENOMIC DNA]</scope>
    <source>
        <strain evidence="2 3">PD1</strain>
    </source>
</reference>
<accession>A0ABT2EIF7</accession>
<dbReference type="InterPro" id="IPR001173">
    <property type="entry name" value="Glyco_trans_2-like"/>
</dbReference>
<organism evidence="2 3">
    <name type="scientific">Candidatus Fervidibacter sacchari</name>
    <dbReference type="NCBI Taxonomy" id="1448929"/>
    <lineage>
        <taxon>Bacteria</taxon>
        <taxon>Candidatus Fervidibacterota</taxon>
        <taxon>Candidatus Fervidibacter</taxon>
    </lineage>
</organism>
<evidence type="ECO:0000313" key="2">
    <source>
        <dbReference type="EMBL" id="MCS3917610.1"/>
    </source>
</evidence>
<dbReference type="Gene3D" id="3.90.550.10">
    <property type="entry name" value="Spore Coat Polysaccharide Biosynthesis Protein SpsA, Chain A"/>
    <property type="match status" value="1"/>
</dbReference>
<sequence>MSEPIVSVIIVNWNTREHLRRCLQSLTQRSTPCPLHLEIIVVDNASVDGSAEMVRCEFPHVRLIANDRNLGYAAANNQGAKIARGRYLLLLNPDTIVPNEAVVRLVEFAEFHPDAGIVAPKLVYPDGSLQPSVRSFPTPMALLFSALGLDRVFPQSRIFGRYRMTWFRYDQVAEVDQPMASALLVRKNAWEQIGGMDETMPIFFNDVDFCWRLKKAGWRIYFFPNATVIHHHGASTRLLGIGKALATHKGLLHFYDKNFRPLMPALLYWLLRSFISLGSQLRIAVLLAANLLVSLRQKRGE</sequence>
<dbReference type="InterPro" id="IPR029044">
    <property type="entry name" value="Nucleotide-diphossugar_trans"/>
</dbReference>
<dbReference type="EMBL" id="JANUCP010000001">
    <property type="protein sequence ID" value="MCS3917610.1"/>
    <property type="molecule type" value="Genomic_DNA"/>
</dbReference>
<dbReference type="RefSeq" id="WP_259091799.1">
    <property type="nucleotide sequence ID" value="NZ_CP130454.1"/>
</dbReference>
<dbReference type="SUPFAM" id="SSF53448">
    <property type="entry name" value="Nucleotide-diphospho-sugar transferases"/>
    <property type="match status" value="1"/>
</dbReference>
<dbReference type="Pfam" id="PF00535">
    <property type="entry name" value="Glycos_transf_2"/>
    <property type="match status" value="1"/>
</dbReference>
<protein>
    <submittedName>
        <fullName evidence="2">GT2 family glycosyltransferase</fullName>
    </submittedName>
</protein>
<gene>
    <name evidence="2" type="ORF">M2350_000007</name>
</gene>
<proteinExistence type="predicted"/>
<keyword evidence="3" id="KW-1185">Reference proteome</keyword>
<comment type="caution">
    <text evidence="2">The sequence shown here is derived from an EMBL/GenBank/DDBJ whole genome shotgun (WGS) entry which is preliminary data.</text>
</comment>
<dbReference type="CDD" id="cd04186">
    <property type="entry name" value="GT_2_like_c"/>
    <property type="match status" value="1"/>
</dbReference>